<dbReference type="GO" id="GO:0006950">
    <property type="term" value="P:response to stress"/>
    <property type="evidence" value="ECO:0007669"/>
    <property type="project" value="TreeGrafter"/>
</dbReference>
<dbReference type="Proteomes" id="UP000198356">
    <property type="component" value="Unassembled WGS sequence"/>
</dbReference>
<dbReference type="GO" id="GO:0003677">
    <property type="term" value="F:DNA binding"/>
    <property type="evidence" value="ECO:0007669"/>
    <property type="project" value="UniProtKB-KW"/>
</dbReference>
<accession>A0A239DFL3</accession>
<dbReference type="GO" id="GO:0003700">
    <property type="term" value="F:DNA-binding transcription factor activity"/>
    <property type="evidence" value="ECO:0007669"/>
    <property type="project" value="InterPro"/>
</dbReference>
<dbReference type="InterPro" id="IPR000835">
    <property type="entry name" value="HTH_MarR-typ"/>
</dbReference>
<dbReference type="Pfam" id="PF01047">
    <property type="entry name" value="MarR"/>
    <property type="match status" value="1"/>
</dbReference>
<dbReference type="RefSeq" id="WP_089406743.1">
    <property type="nucleotide sequence ID" value="NZ_FZOU01000001.1"/>
</dbReference>
<dbReference type="OrthoDB" id="163346at2"/>
<protein>
    <submittedName>
        <fullName evidence="2">DNA-binding transcriptional regulator, MarR family</fullName>
    </submittedName>
</protein>
<evidence type="ECO:0000259" key="1">
    <source>
        <dbReference type="PROSITE" id="PS50995"/>
    </source>
</evidence>
<dbReference type="PANTHER" id="PTHR33164">
    <property type="entry name" value="TRANSCRIPTIONAL REGULATOR, MARR FAMILY"/>
    <property type="match status" value="1"/>
</dbReference>
<keyword evidence="3" id="KW-1185">Reference proteome</keyword>
<proteinExistence type="predicted"/>
<keyword evidence="2" id="KW-0238">DNA-binding</keyword>
<dbReference type="InterPro" id="IPR036388">
    <property type="entry name" value="WH-like_DNA-bd_sf"/>
</dbReference>
<evidence type="ECO:0000313" key="2">
    <source>
        <dbReference type="EMBL" id="SNS31195.1"/>
    </source>
</evidence>
<name>A0A239DFL3_9BACT</name>
<feature type="domain" description="HTH marR-type" evidence="1">
    <location>
        <begin position="1"/>
        <end position="142"/>
    </location>
</feature>
<reference evidence="2 3" key="1">
    <citation type="submission" date="2017-06" db="EMBL/GenBank/DDBJ databases">
        <authorList>
            <person name="Kim H.J."/>
            <person name="Triplett B.A."/>
        </authorList>
    </citation>
    <scope>NUCLEOTIDE SEQUENCE [LARGE SCALE GENOMIC DNA]</scope>
    <source>
        <strain evidence="2 3">DSM 18704</strain>
    </source>
</reference>
<dbReference type="InterPro" id="IPR039422">
    <property type="entry name" value="MarR/SlyA-like"/>
</dbReference>
<dbReference type="PRINTS" id="PR00598">
    <property type="entry name" value="HTHMARR"/>
</dbReference>
<dbReference type="EMBL" id="FZOU01000001">
    <property type="protein sequence ID" value="SNS31195.1"/>
    <property type="molecule type" value="Genomic_DNA"/>
</dbReference>
<organism evidence="2 3">
    <name type="scientific">Granulicella rosea</name>
    <dbReference type="NCBI Taxonomy" id="474952"/>
    <lineage>
        <taxon>Bacteria</taxon>
        <taxon>Pseudomonadati</taxon>
        <taxon>Acidobacteriota</taxon>
        <taxon>Terriglobia</taxon>
        <taxon>Terriglobales</taxon>
        <taxon>Acidobacteriaceae</taxon>
        <taxon>Granulicella</taxon>
    </lineage>
</organism>
<dbReference type="SUPFAM" id="SSF46785">
    <property type="entry name" value="Winged helix' DNA-binding domain"/>
    <property type="match status" value="1"/>
</dbReference>
<dbReference type="InterPro" id="IPR036390">
    <property type="entry name" value="WH_DNA-bd_sf"/>
</dbReference>
<gene>
    <name evidence="2" type="ORF">SAMN05421770_101447</name>
</gene>
<dbReference type="Gene3D" id="1.10.10.10">
    <property type="entry name" value="Winged helix-like DNA-binding domain superfamily/Winged helix DNA-binding domain"/>
    <property type="match status" value="1"/>
</dbReference>
<dbReference type="PROSITE" id="PS50995">
    <property type="entry name" value="HTH_MARR_2"/>
    <property type="match status" value="1"/>
</dbReference>
<dbReference type="AlphaFoldDB" id="A0A239DFL3"/>
<dbReference type="SMART" id="SM00347">
    <property type="entry name" value="HTH_MARR"/>
    <property type="match status" value="1"/>
</dbReference>
<dbReference type="PANTHER" id="PTHR33164:SF43">
    <property type="entry name" value="HTH-TYPE TRANSCRIPTIONAL REPRESSOR YETL"/>
    <property type="match status" value="1"/>
</dbReference>
<evidence type="ECO:0000313" key="3">
    <source>
        <dbReference type="Proteomes" id="UP000198356"/>
    </source>
</evidence>
<sequence length="150" mass="16616">MRIDQFLSQSPIFQTNRIARRMDAALNQILAPEGLTGFEALVLSAIFFERRGAIKPSDLSATFQTTRGNVSHCLSSLEAKGLVRRRIDPDDARAFQLMVTPPGKAKAVRVVGILDRVQRELEATMGTEALAAMLERMNRTSALCDTLARR</sequence>